<name>A0A3L6PBG0_PANMI</name>
<gene>
    <name evidence="2" type="ORF">C2845_PM10G18630</name>
</gene>
<protein>
    <submittedName>
        <fullName evidence="2">Protein JASON-like isoform X1</fullName>
    </submittedName>
</protein>
<dbReference type="STRING" id="4540.A0A3L6PBG0"/>
<feature type="region of interest" description="Disordered" evidence="1">
    <location>
        <begin position="288"/>
        <end position="359"/>
    </location>
</feature>
<dbReference type="OrthoDB" id="1932581at2759"/>
<keyword evidence="3" id="KW-1185">Reference proteome</keyword>
<accession>A0A3L6PBG0</accession>
<evidence type="ECO:0000313" key="2">
    <source>
        <dbReference type="EMBL" id="RLM54188.1"/>
    </source>
</evidence>
<dbReference type="InterPro" id="IPR039300">
    <property type="entry name" value="JASON"/>
</dbReference>
<sequence>MRRCAAAIARAVVAFLDAVLVGCLLSCFRPRPRRGSGSSDALVHGDRAAEVLWDDDRGLGRNGKCHEDLTDGGGIDDEEELRLEGSGRNGKYHGDLTDGGIDDDELRREANYLKLCGTISETPAELQNECGNMPTNAPATNCASLSEANSSEGYELLSFTRKSEILLHYHENTKSVPSFMPCMCRCEEHHAPSELSIEDTQHLLGVELVPHAAFLEKSPFQNIQHKQADRSGSPFATPLVLRDDMQTPGTIYTSHRGASMSGKRVQTRKQFIYPVLRPIENRLQQMEVTEHSSPLPPSNPPKRKNLEVDSVKKPKQTYSTSVVKSGLSETSSSFSRQVKEALSPEELLDSGELSDTNSDEKNAAFSLSHWVKSSSTTDVENQGDVKGAAGDQSYNECSFPTERPGFNASDLGWDIENPTPRLPKTWDANGIPNTITRYKEDQRVSWHTTPFEERLLKVLSDEEHRPPRKVVRGKLFHLEKKAE</sequence>
<dbReference type="PANTHER" id="PTHR33318">
    <property type="entry name" value="ASPARTYL/GLUTAMYL-TRNA(ASN/GLN) AMIDOTRANSFERASE SUBUNIT"/>
    <property type="match status" value="1"/>
</dbReference>
<dbReference type="Proteomes" id="UP000275267">
    <property type="component" value="Unassembled WGS sequence"/>
</dbReference>
<feature type="compositionally biased region" description="Polar residues" evidence="1">
    <location>
        <begin position="316"/>
        <end position="336"/>
    </location>
</feature>
<evidence type="ECO:0000256" key="1">
    <source>
        <dbReference type="SAM" id="MobiDB-lite"/>
    </source>
</evidence>
<dbReference type="GO" id="GO:0007142">
    <property type="term" value="P:male meiosis II"/>
    <property type="evidence" value="ECO:0007669"/>
    <property type="project" value="InterPro"/>
</dbReference>
<evidence type="ECO:0000313" key="3">
    <source>
        <dbReference type="Proteomes" id="UP000275267"/>
    </source>
</evidence>
<dbReference type="AlphaFoldDB" id="A0A3L6PBG0"/>
<dbReference type="PANTHER" id="PTHR33318:SF5">
    <property type="entry name" value="OS06G0670100 PROTEIN"/>
    <property type="match status" value="1"/>
</dbReference>
<proteinExistence type="predicted"/>
<comment type="caution">
    <text evidence="2">The sequence shown here is derived from an EMBL/GenBank/DDBJ whole genome shotgun (WGS) entry which is preliminary data.</text>
</comment>
<dbReference type="EMBL" id="PQIB02000018">
    <property type="protein sequence ID" value="RLM54188.1"/>
    <property type="molecule type" value="Genomic_DNA"/>
</dbReference>
<reference evidence="3" key="1">
    <citation type="journal article" date="2019" name="Nat. Commun.">
        <title>The genome of broomcorn millet.</title>
        <authorList>
            <person name="Zou C."/>
            <person name="Miki D."/>
            <person name="Li D."/>
            <person name="Tang Q."/>
            <person name="Xiao L."/>
            <person name="Rajput S."/>
            <person name="Deng P."/>
            <person name="Jia W."/>
            <person name="Huang R."/>
            <person name="Zhang M."/>
            <person name="Sun Y."/>
            <person name="Hu J."/>
            <person name="Fu X."/>
            <person name="Schnable P.S."/>
            <person name="Li F."/>
            <person name="Zhang H."/>
            <person name="Feng B."/>
            <person name="Zhu X."/>
            <person name="Liu R."/>
            <person name="Schnable J.C."/>
            <person name="Zhu J.-K."/>
            <person name="Zhang H."/>
        </authorList>
    </citation>
    <scope>NUCLEOTIDE SEQUENCE [LARGE SCALE GENOMIC DNA]</scope>
</reference>
<organism evidence="2 3">
    <name type="scientific">Panicum miliaceum</name>
    <name type="common">Proso millet</name>
    <name type="synonym">Broomcorn millet</name>
    <dbReference type="NCBI Taxonomy" id="4540"/>
    <lineage>
        <taxon>Eukaryota</taxon>
        <taxon>Viridiplantae</taxon>
        <taxon>Streptophyta</taxon>
        <taxon>Embryophyta</taxon>
        <taxon>Tracheophyta</taxon>
        <taxon>Spermatophyta</taxon>
        <taxon>Magnoliopsida</taxon>
        <taxon>Liliopsida</taxon>
        <taxon>Poales</taxon>
        <taxon>Poaceae</taxon>
        <taxon>PACMAD clade</taxon>
        <taxon>Panicoideae</taxon>
        <taxon>Panicodae</taxon>
        <taxon>Paniceae</taxon>
        <taxon>Panicinae</taxon>
        <taxon>Panicum</taxon>
        <taxon>Panicum sect. Panicum</taxon>
    </lineage>
</organism>